<evidence type="ECO:0008006" key="3">
    <source>
        <dbReference type="Google" id="ProtNLM"/>
    </source>
</evidence>
<dbReference type="RefSeq" id="WP_191101238.1">
    <property type="nucleotide sequence ID" value="NZ_JACXXH010000003.1"/>
</dbReference>
<proteinExistence type="predicted"/>
<protein>
    <recommendedName>
        <fullName evidence="3">Lipoprotein</fullName>
    </recommendedName>
</protein>
<dbReference type="PROSITE" id="PS51257">
    <property type="entry name" value="PROKAR_LIPOPROTEIN"/>
    <property type="match status" value="1"/>
</dbReference>
<evidence type="ECO:0000313" key="2">
    <source>
        <dbReference type="Proteomes" id="UP000627521"/>
    </source>
</evidence>
<gene>
    <name evidence="1" type="ORF">IEG06_07460</name>
</gene>
<sequence length="177" mass="20193">MRFIKLLVIAVLLLTACKKENKVENVEVPTEDITVVVDSLKLTKKDIAKVNYKDIGLDSKTNKVISSWQPYLNVANGIEKIKLPDFSFFNADTDLFVSSLKDLEETIPEQINTEPIKARVLVLKTMLYKFQEIESLNTSTKKDKLLAIQQVFVAFSNLNLQINKKIEKDSQTIIKPY</sequence>
<name>A0ABR8LSW3_9FLAO</name>
<accession>A0ABR8LSW3</accession>
<comment type="caution">
    <text evidence="1">The sequence shown here is derived from an EMBL/GenBank/DDBJ whole genome shotgun (WGS) entry which is preliminary data.</text>
</comment>
<reference evidence="1 2" key="1">
    <citation type="submission" date="2020-09" db="EMBL/GenBank/DDBJ databases">
        <title>Bacillus nautilus sp. nov., Chryseoglobus crepusculi sp. nov, and Psychrobacter noctis sp. nov., isolated from deep-sea sponges from the equatorial Atlantic.</title>
        <authorList>
            <person name="Stennett H.L."/>
            <person name="Williams S.E."/>
        </authorList>
    </citation>
    <scope>NUCLEOTIDE SEQUENCE [LARGE SCALE GENOMIC DNA]</scope>
    <source>
        <strain evidence="1 2">28M-24</strain>
    </source>
</reference>
<dbReference type="Proteomes" id="UP000627521">
    <property type="component" value="Unassembled WGS sequence"/>
</dbReference>
<evidence type="ECO:0000313" key="1">
    <source>
        <dbReference type="EMBL" id="MBD3863285.1"/>
    </source>
</evidence>
<keyword evidence="2" id="KW-1185">Reference proteome</keyword>
<organism evidence="1 2">
    <name type="scientific">Olleya marilimosa</name>
    <dbReference type="NCBI Taxonomy" id="272164"/>
    <lineage>
        <taxon>Bacteria</taxon>
        <taxon>Pseudomonadati</taxon>
        <taxon>Bacteroidota</taxon>
        <taxon>Flavobacteriia</taxon>
        <taxon>Flavobacteriales</taxon>
        <taxon>Flavobacteriaceae</taxon>
    </lineage>
</organism>
<dbReference type="EMBL" id="JACXXH010000003">
    <property type="protein sequence ID" value="MBD3863285.1"/>
    <property type="molecule type" value="Genomic_DNA"/>
</dbReference>